<evidence type="ECO:0000256" key="1">
    <source>
        <dbReference type="SAM" id="MobiDB-lite"/>
    </source>
</evidence>
<organism evidence="2 3">
    <name type="scientific">Phytophthora nicotianae P10297</name>
    <dbReference type="NCBI Taxonomy" id="1317064"/>
    <lineage>
        <taxon>Eukaryota</taxon>
        <taxon>Sar</taxon>
        <taxon>Stramenopiles</taxon>
        <taxon>Oomycota</taxon>
        <taxon>Peronosporomycetes</taxon>
        <taxon>Peronosporales</taxon>
        <taxon>Peronosporaceae</taxon>
        <taxon>Phytophthora</taxon>
    </lineage>
</organism>
<dbReference type="AlphaFoldDB" id="W2XZS7"/>
<protein>
    <submittedName>
        <fullName evidence="2">Uncharacterized protein</fullName>
    </submittedName>
</protein>
<dbReference type="EMBL" id="ANIY01005334">
    <property type="protein sequence ID" value="ETP27893.1"/>
    <property type="molecule type" value="Genomic_DNA"/>
</dbReference>
<gene>
    <name evidence="2" type="ORF">F442_22822</name>
</gene>
<feature type="compositionally biased region" description="Polar residues" evidence="1">
    <location>
        <begin position="64"/>
        <end position="81"/>
    </location>
</feature>
<proteinExistence type="predicted"/>
<reference evidence="2 3" key="1">
    <citation type="submission" date="2013-11" db="EMBL/GenBank/DDBJ databases">
        <title>The Genome Sequence of Phytophthora parasitica P10297.</title>
        <authorList>
            <consortium name="The Broad Institute Genomics Platform"/>
            <person name="Russ C."/>
            <person name="Tyler B."/>
            <person name="Panabieres F."/>
            <person name="Shan W."/>
            <person name="Tripathy S."/>
            <person name="Grunwald N."/>
            <person name="Machado M."/>
            <person name="Johnson C.S."/>
            <person name="Walker B."/>
            <person name="Young S.K."/>
            <person name="Zeng Q."/>
            <person name="Gargeya S."/>
            <person name="Fitzgerald M."/>
            <person name="Haas B."/>
            <person name="Abouelleil A."/>
            <person name="Allen A.W."/>
            <person name="Alvarado L."/>
            <person name="Arachchi H.M."/>
            <person name="Berlin A.M."/>
            <person name="Chapman S.B."/>
            <person name="Gainer-Dewar J."/>
            <person name="Goldberg J."/>
            <person name="Griggs A."/>
            <person name="Gujja S."/>
            <person name="Hansen M."/>
            <person name="Howarth C."/>
            <person name="Imamovic A."/>
            <person name="Ireland A."/>
            <person name="Larimer J."/>
            <person name="McCowan C."/>
            <person name="Murphy C."/>
            <person name="Pearson M."/>
            <person name="Poon T.W."/>
            <person name="Priest M."/>
            <person name="Roberts A."/>
            <person name="Saif S."/>
            <person name="Shea T."/>
            <person name="Sisk P."/>
            <person name="Sykes S."/>
            <person name="Wortman J."/>
            <person name="Nusbaum C."/>
            <person name="Birren B."/>
        </authorList>
    </citation>
    <scope>NUCLEOTIDE SEQUENCE [LARGE SCALE GENOMIC DNA]</scope>
    <source>
        <strain evidence="2 3">P10297</strain>
    </source>
</reference>
<sequence length="88" mass="9048">MLSAALGQLDLLVRMQPYGSHPVAMPPPMDLQLPAAPQYPAYPTSGAGRQHLAVSQPPAASQRLAATQPSSDPAQAPQGSPKQGPGRA</sequence>
<accession>W2XZS7</accession>
<evidence type="ECO:0000313" key="3">
    <source>
        <dbReference type="Proteomes" id="UP000018948"/>
    </source>
</evidence>
<name>W2XZS7_PHYNI</name>
<dbReference type="Proteomes" id="UP000018948">
    <property type="component" value="Unassembled WGS sequence"/>
</dbReference>
<comment type="caution">
    <text evidence="2">The sequence shown here is derived from an EMBL/GenBank/DDBJ whole genome shotgun (WGS) entry which is preliminary data.</text>
</comment>
<feature type="region of interest" description="Disordered" evidence="1">
    <location>
        <begin position="36"/>
        <end position="88"/>
    </location>
</feature>
<evidence type="ECO:0000313" key="2">
    <source>
        <dbReference type="EMBL" id="ETP27893.1"/>
    </source>
</evidence>